<evidence type="ECO:0000256" key="1">
    <source>
        <dbReference type="ARBA" id="ARBA00022485"/>
    </source>
</evidence>
<feature type="domain" description="Helicase ATP-binding" evidence="14">
    <location>
        <begin position="180"/>
        <end position="449"/>
    </location>
</feature>
<evidence type="ECO:0000256" key="12">
    <source>
        <dbReference type="ARBA" id="ARBA00023235"/>
    </source>
</evidence>
<dbReference type="Pfam" id="PF13307">
    <property type="entry name" value="Helicase_C_2"/>
    <property type="match status" value="1"/>
</dbReference>
<dbReference type="InterPro" id="IPR006554">
    <property type="entry name" value="Helicase-like_DEXD_c2"/>
</dbReference>
<dbReference type="InterPro" id="IPR042493">
    <property type="entry name" value="XPD_DNA_FeS"/>
</dbReference>
<gene>
    <name evidence="15" type="ORF">PIL02S_02298</name>
</gene>
<dbReference type="RefSeq" id="WP_110758501.1">
    <property type="nucleotide sequence ID" value="NZ_PRLG01000018.1"/>
</dbReference>
<dbReference type="GO" id="GO:0005524">
    <property type="term" value="F:ATP binding"/>
    <property type="evidence" value="ECO:0007669"/>
    <property type="project" value="UniProtKB-KW"/>
</dbReference>
<evidence type="ECO:0000256" key="10">
    <source>
        <dbReference type="ARBA" id="ARBA00023125"/>
    </source>
</evidence>
<reference evidence="15 16" key="1">
    <citation type="submission" date="2018-01" db="EMBL/GenBank/DDBJ databases">
        <title>Genome sequence of the PGP bacterium Paenibacillus illinoisensis E3.</title>
        <authorList>
            <person name="Rolli E."/>
            <person name="Marasco R."/>
            <person name="Bessem C."/>
            <person name="Michoud G."/>
            <person name="Gaiarsa S."/>
            <person name="Borin S."/>
            <person name="Daffonchio D."/>
        </authorList>
    </citation>
    <scope>NUCLEOTIDE SEQUENCE [LARGE SCALE GENOMIC DNA]</scope>
    <source>
        <strain evidence="15 16">E3</strain>
    </source>
</reference>
<dbReference type="GO" id="GO:0003678">
    <property type="term" value="F:DNA helicase activity"/>
    <property type="evidence" value="ECO:0007669"/>
    <property type="project" value="UniProtKB-EC"/>
</dbReference>
<dbReference type="GO" id="GO:0046872">
    <property type="term" value="F:metal ion binding"/>
    <property type="evidence" value="ECO:0007669"/>
    <property type="project" value="UniProtKB-KW"/>
</dbReference>
<dbReference type="GO" id="GO:0051539">
    <property type="term" value="F:4 iron, 4 sulfur cluster binding"/>
    <property type="evidence" value="ECO:0007669"/>
    <property type="project" value="UniProtKB-KW"/>
</dbReference>
<evidence type="ECO:0000256" key="3">
    <source>
        <dbReference type="ARBA" id="ARBA00022741"/>
    </source>
</evidence>
<dbReference type="SMART" id="SM00491">
    <property type="entry name" value="HELICc2"/>
    <property type="match status" value="1"/>
</dbReference>
<evidence type="ECO:0000256" key="11">
    <source>
        <dbReference type="ARBA" id="ARBA00023204"/>
    </source>
</evidence>
<dbReference type="Gene3D" id="3.90.320.10">
    <property type="match status" value="1"/>
</dbReference>
<sequence length="781" mass="88975">MTNTIRISVRPLVEYVYRSGSIRPGFRSNASMQEGTRIHQRVQKEYTEEDLKEVVLEAEIRHGDLVYVVEGRCDGLIRLEGQLTVDEIKSTAGNLDDLGDGLPVHWAQAIMYAYMYAVQHDEPRMQVQLTYVQTVNSQERRYRRMLEREELEQFAAEVIAGYAPYAEMIAAYEEKRDVTVKELPFPFRKYREGQRKLAGAVYQTIREGKGLMAKAPTGIGKTMSVLFPAVKAIGEGEASRLFYLTARTTTRVAAEEAFARMQAEGLNMHVISLTAKDKICFKEEEACDTGQCGMCEGYYDRINGAVLDMLEHETLMTRPVIEQYARKHRVCPFEFSLDAAYAADAVICDYNYIFDPRISLKRMLEEQKRKTVLLVDEAHNLVDRGRMMFSAELEKAVFLDVKREFKTLGSSVAAAKAITDHAGAIDKYLITLRKNGGEEGKLLQQEAPEELIELLEPFVMVAEQNLVEGGSGNAETDQLLLDAYFTAQNFLRIAKLYDERFVTYAECVRSEVRVKLFCLDPSVLLRQTAKGFRSIIHFSATLSPLGYYRDMLGAEEEDYTLRIPSPFQREQLDVRLLPLSIRYKDRQRSRQPIANMLHQLVSEWPRSNLLVFFPSYPYMREVYETYMQLPGEADTVMQEQGMNELEREAFLNAFQPHPVRTRLVFAVMGGVFSEGVDLPGDRLNGVVVVGAGLPQIGLENNVLRDYFDRSGRNGFNYAYVFPGMNKVLQAGGRLIRTEEDTGVLVLVDDRFTQEPYRSLLPEEWLDYKRISPSTGNFSTGD</sequence>
<evidence type="ECO:0000313" key="15">
    <source>
        <dbReference type="EMBL" id="PYY29349.1"/>
    </source>
</evidence>
<keyword evidence="12" id="KW-0413">Isomerase</keyword>
<dbReference type="GO" id="GO:0003677">
    <property type="term" value="F:DNA binding"/>
    <property type="evidence" value="ECO:0007669"/>
    <property type="project" value="UniProtKB-KW"/>
</dbReference>
<evidence type="ECO:0000256" key="8">
    <source>
        <dbReference type="ARBA" id="ARBA00023004"/>
    </source>
</evidence>
<dbReference type="Gene3D" id="3.40.50.300">
    <property type="entry name" value="P-loop containing nucleotide triphosphate hydrolases"/>
    <property type="match status" value="2"/>
</dbReference>
<evidence type="ECO:0000256" key="4">
    <source>
        <dbReference type="ARBA" id="ARBA00022763"/>
    </source>
</evidence>
<dbReference type="EMBL" id="PRLG01000018">
    <property type="protein sequence ID" value="PYY29349.1"/>
    <property type="molecule type" value="Genomic_DNA"/>
</dbReference>
<dbReference type="InterPro" id="IPR014013">
    <property type="entry name" value="Helic_SF1/SF2_ATP-bd_DinG/Rad3"/>
</dbReference>
<keyword evidence="6 15" id="KW-0347">Helicase</keyword>
<organism evidence="15 16">
    <name type="scientific">Paenibacillus illinoisensis</name>
    <dbReference type="NCBI Taxonomy" id="59845"/>
    <lineage>
        <taxon>Bacteria</taxon>
        <taxon>Bacillati</taxon>
        <taxon>Bacillota</taxon>
        <taxon>Bacilli</taxon>
        <taxon>Bacillales</taxon>
        <taxon>Paenibacillaceae</taxon>
        <taxon>Paenibacillus</taxon>
    </lineage>
</organism>
<evidence type="ECO:0000256" key="7">
    <source>
        <dbReference type="ARBA" id="ARBA00022840"/>
    </source>
</evidence>
<dbReference type="PANTHER" id="PTHR11472">
    <property type="entry name" value="DNA REPAIR DEAD HELICASE RAD3/XP-D SUBFAMILY MEMBER"/>
    <property type="match status" value="1"/>
</dbReference>
<keyword evidence="5 15" id="KW-0378">Hydrolase</keyword>
<keyword evidence="9" id="KW-0411">Iron-sulfur</keyword>
<dbReference type="Pfam" id="PF06733">
    <property type="entry name" value="DEAD_2"/>
    <property type="match status" value="1"/>
</dbReference>
<dbReference type="PANTHER" id="PTHR11472:SF34">
    <property type="entry name" value="REGULATOR OF TELOMERE ELONGATION HELICASE 1"/>
    <property type="match status" value="1"/>
</dbReference>
<dbReference type="EC" id="3.6.4.12" evidence="15"/>
<dbReference type="PROSITE" id="PS51193">
    <property type="entry name" value="HELICASE_ATP_BIND_2"/>
    <property type="match status" value="1"/>
</dbReference>
<dbReference type="SUPFAM" id="SSF52540">
    <property type="entry name" value="P-loop containing nucleoside triphosphate hydrolases"/>
    <property type="match status" value="2"/>
</dbReference>
<evidence type="ECO:0000313" key="16">
    <source>
        <dbReference type="Proteomes" id="UP000247459"/>
    </source>
</evidence>
<evidence type="ECO:0000256" key="6">
    <source>
        <dbReference type="ARBA" id="ARBA00022806"/>
    </source>
</evidence>
<keyword evidence="2" id="KW-0479">Metal-binding</keyword>
<dbReference type="InterPro" id="IPR010614">
    <property type="entry name" value="RAD3-like_helicase_DEAD"/>
</dbReference>
<evidence type="ECO:0000256" key="13">
    <source>
        <dbReference type="ARBA" id="ARBA00038058"/>
    </source>
</evidence>
<dbReference type="Gene3D" id="1.10.30.20">
    <property type="entry name" value="Bacterial XPD DNA helicase, FeS cluster domain"/>
    <property type="match status" value="1"/>
</dbReference>
<comment type="caution">
    <text evidence="15">The sequence shown here is derived from an EMBL/GenBank/DDBJ whole genome shotgun (WGS) entry which is preliminary data.</text>
</comment>
<keyword evidence="7" id="KW-0067">ATP-binding</keyword>
<keyword evidence="3" id="KW-0547">Nucleotide-binding</keyword>
<dbReference type="InterPro" id="IPR006555">
    <property type="entry name" value="ATP-dep_Helicase_C"/>
</dbReference>
<dbReference type="InterPro" id="IPR045028">
    <property type="entry name" value="DinG/Rad3-like"/>
</dbReference>
<dbReference type="InterPro" id="IPR027417">
    <property type="entry name" value="P-loop_NTPase"/>
</dbReference>
<evidence type="ECO:0000256" key="9">
    <source>
        <dbReference type="ARBA" id="ARBA00023014"/>
    </source>
</evidence>
<evidence type="ECO:0000256" key="2">
    <source>
        <dbReference type="ARBA" id="ARBA00022723"/>
    </source>
</evidence>
<comment type="similarity">
    <text evidence="13">Belongs to the helicase family. DinG subfamily.</text>
</comment>
<dbReference type="SMART" id="SM00488">
    <property type="entry name" value="DEXDc2"/>
    <property type="match status" value="1"/>
</dbReference>
<dbReference type="GO" id="GO:0016818">
    <property type="term" value="F:hydrolase activity, acting on acid anhydrides, in phosphorus-containing anhydrides"/>
    <property type="evidence" value="ECO:0007669"/>
    <property type="project" value="InterPro"/>
</dbReference>
<dbReference type="OrthoDB" id="9765586at2"/>
<evidence type="ECO:0000256" key="5">
    <source>
        <dbReference type="ARBA" id="ARBA00022801"/>
    </source>
</evidence>
<dbReference type="Gene3D" id="1.10.275.40">
    <property type="match status" value="1"/>
</dbReference>
<keyword evidence="4" id="KW-0227">DNA damage</keyword>
<keyword evidence="11" id="KW-0234">DNA repair</keyword>
<dbReference type="Proteomes" id="UP000247459">
    <property type="component" value="Unassembled WGS sequence"/>
</dbReference>
<keyword evidence="1" id="KW-0004">4Fe-4S</keyword>
<evidence type="ECO:0000259" key="14">
    <source>
        <dbReference type="PROSITE" id="PS51193"/>
    </source>
</evidence>
<dbReference type="InterPro" id="IPR011604">
    <property type="entry name" value="PDDEXK-like_dom_sf"/>
</dbReference>
<protein>
    <submittedName>
        <fullName evidence="15">Helicase</fullName>
        <ecNumber evidence="15">3.6.4.12</ecNumber>
    </submittedName>
</protein>
<accession>A0A2W0CEY6</accession>
<keyword evidence="8" id="KW-0408">Iron</keyword>
<keyword evidence="10" id="KW-0238">DNA-binding</keyword>
<name>A0A2W0CEY6_9BACL</name>
<proteinExistence type="inferred from homology"/>
<dbReference type="GO" id="GO:0006281">
    <property type="term" value="P:DNA repair"/>
    <property type="evidence" value="ECO:0007669"/>
    <property type="project" value="UniProtKB-KW"/>
</dbReference>
<dbReference type="AlphaFoldDB" id="A0A2W0CEY6"/>